<dbReference type="AlphaFoldDB" id="A0A7K4C082"/>
<dbReference type="PROSITE" id="PS51257">
    <property type="entry name" value="PROKAR_LIPOPROTEIN"/>
    <property type="match status" value="1"/>
</dbReference>
<gene>
    <name evidence="2" type="ORF">GX950_02945</name>
</gene>
<evidence type="ECO:0000313" key="3">
    <source>
        <dbReference type="Proteomes" id="UP000526302"/>
    </source>
</evidence>
<name>A0A7K4C082_9ARCH</name>
<comment type="caution">
    <text evidence="2">The sequence shown here is derived from an EMBL/GenBank/DDBJ whole genome shotgun (WGS) entry which is preliminary data.</text>
</comment>
<organism evidence="2 3">
    <name type="scientific">Candidatus Iainarchaeum sp</name>
    <dbReference type="NCBI Taxonomy" id="3101447"/>
    <lineage>
        <taxon>Archaea</taxon>
        <taxon>Candidatus Iainarchaeota</taxon>
        <taxon>Candidatus Iainarchaeia</taxon>
        <taxon>Candidatus Iainarchaeales</taxon>
        <taxon>Candidatus Iainarchaeaceae</taxon>
        <taxon>Candidatus Iainarchaeum</taxon>
    </lineage>
</organism>
<dbReference type="EMBL" id="JAAZKV010000020">
    <property type="protein sequence ID" value="NMA44739.1"/>
    <property type="molecule type" value="Genomic_DNA"/>
</dbReference>
<evidence type="ECO:0000256" key="1">
    <source>
        <dbReference type="SAM" id="Phobius"/>
    </source>
</evidence>
<protein>
    <submittedName>
        <fullName evidence="2">Uncharacterized protein</fullName>
    </submittedName>
</protein>
<feature type="transmembrane region" description="Helical" evidence="1">
    <location>
        <begin position="217"/>
        <end position="236"/>
    </location>
</feature>
<dbReference type="Proteomes" id="UP000526302">
    <property type="component" value="Unassembled WGS sequence"/>
</dbReference>
<sequence length="310" mass="35498">MFKKFLTIFFVTLLLLNVFASCETTPDKITRFEANYNIVDEKNADVSIIMVAKFSEECIIDRLKQSMDVNLDEFEITVTLDQITCPVEFLKDRVGRELGDYESALTCTATFAQDKNHIRMNFVGTMKIPTQESSVKTINLLGSDFTNSLPTDSSITITVPTDYSIISHYPTNGQKSLTKVIWSPLPKEEIKFSFSKKENTVVTETNNNIVQEFMQNIYLIVAIIAVLIIIMALIVLKRPKSVIIQKTPDQPKVNKREQAKLIKEKIMNVEKMYLQGKIDETTYRRLVEQYNLQLNDLITEIKREEAKVAS</sequence>
<proteinExistence type="predicted"/>
<keyword evidence="1" id="KW-1133">Transmembrane helix</keyword>
<keyword evidence="1" id="KW-0812">Transmembrane</keyword>
<accession>A0A7K4C082</accession>
<evidence type="ECO:0000313" key="2">
    <source>
        <dbReference type="EMBL" id="NMA44739.1"/>
    </source>
</evidence>
<keyword evidence="1" id="KW-0472">Membrane</keyword>
<reference evidence="2 3" key="1">
    <citation type="journal article" date="2020" name="Biotechnol. Biofuels">
        <title>New insights from the biogas microbiome by comprehensive genome-resolved metagenomics of nearly 1600 species originating from multiple anaerobic digesters.</title>
        <authorList>
            <person name="Campanaro S."/>
            <person name="Treu L."/>
            <person name="Rodriguez-R L.M."/>
            <person name="Kovalovszki A."/>
            <person name="Ziels R.M."/>
            <person name="Maus I."/>
            <person name="Zhu X."/>
            <person name="Kougias P.G."/>
            <person name="Basile A."/>
            <person name="Luo G."/>
            <person name="Schluter A."/>
            <person name="Konstantinidis K.T."/>
            <person name="Angelidaki I."/>
        </authorList>
    </citation>
    <scope>NUCLEOTIDE SEQUENCE [LARGE SCALE GENOMIC DNA]</scope>
    <source>
        <strain evidence="2">AS22ysBPME_79</strain>
    </source>
</reference>